<dbReference type="InterPro" id="IPR012337">
    <property type="entry name" value="RNaseH-like_sf"/>
</dbReference>
<reference evidence="9 10" key="1">
    <citation type="submission" date="2017-11" db="EMBL/GenBank/DDBJ databases">
        <title>De novo assembly and phasing of dikaryotic genomes from two isolates of Puccinia coronata f. sp. avenae, the causal agent of oat crown rust.</title>
        <authorList>
            <person name="Miller M.E."/>
            <person name="Zhang Y."/>
            <person name="Omidvar V."/>
            <person name="Sperschneider J."/>
            <person name="Schwessinger B."/>
            <person name="Raley C."/>
            <person name="Palmer J.M."/>
            <person name="Garnica D."/>
            <person name="Upadhyaya N."/>
            <person name="Rathjen J."/>
            <person name="Taylor J.M."/>
            <person name="Park R.F."/>
            <person name="Dodds P.N."/>
            <person name="Hirsch C.D."/>
            <person name="Kianian S.F."/>
            <person name="Figueroa M."/>
        </authorList>
    </citation>
    <scope>NUCLEOTIDE SEQUENCE [LARGE SCALE GENOMIC DNA]</scope>
    <source>
        <strain evidence="9">12SD80</strain>
    </source>
</reference>
<gene>
    <name evidence="9" type="ORF">PCASD_21479</name>
</gene>
<dbReference type="SUPFAM" id="SSF53098">
    <property type="entry name" value="Ribonuclease H-like"/>
    <property type="match status" value="1"/>
</dbReference>
<dbReference type="GO" id="GO:0046983">
    <property type="term" value="F:protein dimerization activity"/>
    <property type="evidence" value="ECO:0007669"/>
    <property type="project" value="InterPro"/>
</dbReference>
<evidence type="ECO:0000256" key="2">
    <source>
        <dbReference type="ARBA" id="ARBA00022723"/>
    </source>
</evidence>
<name>A0A2N5S9M8_9BASI</name>
<sequence length="459" mass="51621">MQKRLISFKKLPPPHSGVVISDQLILVIMEWKALDKVAFITVDNASLNDVAVAQVSSILKDKSKYPPDMQGKFFHVRCAAHVINLIVKDGLKTLATSISKICETVRHFKSTPAQRKQFADAIQQSNVTKKAWPSTDVPTCWNSTYLMLKSALPYREVFSKISDNNANYLNCPSPKEWKKIVMMKDFLEIFNTATLKLGMTPHPTAHMTYMNMTKINKQLKDSIESGPPYIADIIEPMQEKYNKYWKIMEHFAAITVVFDPRYKLSLLEFLLADKFGSNKEAIATRLKKIKDDICTWYDEVASWQASNKPANASPTSTEPNSNSKYLESNPEARFKAYLAGKKTKTSWGTAEIDLYLEELTVPIDSPSFEILKWWSINSLQLPTLAILAKTILMTPMMSIASESAFSTGGRVLSDSRNRLKPATLEALICGQDWIFTNEGLNKSQAVTGDVAEYDLSGSD</sequence>
<evidence type="ECO:0000256" key="3">
    <source>
        <dbReference type="ARBA" id="ARBA00022771"/>
    </source>
</evidence>
<evidence type="ECO:0000256" key="6">
    <source>
        <dbReference type="ARBA" id="ARBA00023242"/>
    </source>
</evidence>
<dbReference type="Pfam" id="PF14372">
    <property type="entry name" value="hAT-like_RNase-H"/>
    <property type="match status" value="1"/>
</dbReference>
<evidence type="ECO:0000256" key="1">
    <source>
        <dbReference type="ARBA" id="ARBA00004123"/>
    </source>
</evidence>
<feature type="domain" description="hAT-like transposase RNase-H fold" evidence="8">
    <location>
        <begin position="201"/>
        <end position="291"/>
    </location>
</feature>
<keyword evidence="4" id="KW-0862">Zinc</keyword>
<keyword evidence="3" id="KW-0863">Zinc-finger</keyword>
<evidence type="ECO:0000313" key="10">
    <source>
        <dbReference type="Proteomes" id="UP000235392"/>
    </source>
</evidence>
<keyword evidence="6" id="KW-0539">Nucleus</keyword>
<feature type="domain" description="HAT C-terminal dimerisation" evidence="7">
    <location>
        <begin position="351"/>
        <end position="434"/>
    </location>
</feature>
<evidence type="ECO:0000256" key="4">
    <source>
        <dbReference type="ARBA" id="ARBA00022833"/>
    </source>
</evidence>
<dbReference type="InterPro" id="IPR025525">
    <property type="entry name" value="hAT-like_transposase_RNase-H"/>
</dbReference>
<proteinExistence type="predicted"/>
<comment type="caution">
    <text evidence="9">The sequence shown here is derived from an EMBL/GenBank/DDBJ whole genome shotgun (WGS) entry which is preliminary data.</text>
</comment>
<dbReference type="GO" id="GO:0008270">
    <property type="term" value="F:zinc ion binding"/>
    <property type="evidence" value="ECO:0007669"/>
    <property type="project" value="UniProtKB-KW"/>
</dbReference>
<keyword evidence="5" id="KW-0238">DNA-binding</keyword>
<evidence type="ECO:0000256" key="5">
    <source>
        <dbReference type="ARBA" id="ARBA00023125"/>
    </source>
</evidence>
<evidence type="ECO:0000259" key="8">
    <source>
        <dbReference type="Pfam" id="PF14372"/>
    </source>
</evidence>
<dbReference type="GO" id="GO:0003677">
    <property type="term" value="F:DNA binding"/>
    <property type="evidence" value="ECO:0007669"/>
    <property type="project" value="UniProtKB-KW"/>
</dbReference>
<dbReference type="PANTHER" id="PTHR46481">
    <property type="entry name" value="ZINC FINGER BED DOMAIN-CONTAINING PROTEIN 4"/>
    <property type="match status" value="1"/>
</dbReference>
<organism evidence="9 10">
    <name type="scientific">Puccinia coronata f. sp. avenae</name>
    <dbReference type="NCBI Taxonomy" id="200324"/>
    <lineage>
        <taxon>Eukaryota</taxon>
        <taxon>Fungi</taxon>
        <taxon>Dikarya</taxon>
        <taxon>Basidiomycota</taxon>
        <taxon>Pucciniomycotina</taxon>
        <taxon>Pucciniomycetes</taxon>
        <taxon>Pucciniales</taxon>
        <taxon>Pucciniaceae</taxon>
        <taxon>Puccinia</taxon>
    </lineage>
</organism>
<dbReference type="EMBL" id="PGCI01000986">
    <property type="protein sequence ID" value="PLW09924.1"/>
    <property type="molecule type" value="Genomic_DNA"/>
</dbReference>
<evidence type="ECO:0008006" key="11">
    <source>
        <dbReference type="Google" id="ProtNLM"/>
    </source>
</evidence>
<protein>
    <recommendedName>
        <fullName evidence="11">HAT C-terminal dimerisation domain-containing protein</fullName>
    </recommendedName>
</protein>
<comment type="subcellular location">
    <subcellularLocation>
        <location evidence="1">Nucleus</location>
    </subcellularLocation>
</comment>
<dbReference type="InterPro" id="IPR008906">
    <property type="entry name" value="HATC_C_dom"/>
</dbReference>
<dbReference type="Proteomes" id="UP000235392">
    <property type="component" value="Unassembled WGS sequence"/>
</dbReference>
<dbReference type="Pfam" id="PF05699">
    <property type="entry name" value="Dimer_Tnp_hAT"/>
    <property type="match status" value="1"/>
</dbReference>
<dbReference type="GO" id="GO:0005634">
    <property type="term" value="C:nucleus"/>
    <property type="evidence" value="ECO:0007669"/>
    <property type="project" value="UniProtKB-SubCell"/>
</dbReference>
<accession>A0A2N5S9M8</accession>
<dbReference type="InterPro" id="IPR052035">
    <property type="entry name" value="ZnF_BED_domain_contain"/>
</dbReference>
<evidence type="ECO:0000313" key="9">
    <source>
        <dbReference type="EMBL" id="PLW09924.1"/>
    </source>
</evidence>
<keyword evidence="2" id="KW-0479">Metal-binding</keyword>
<evidence type="ECO:0000259" key="7">
    <source>
        <dbReference type="Pfam" id="PF05699"/>
    </source>
</evidence>
<dbReference type="AlphaFoldDB" id="A0A2N5S9M8"/>
<dbReference type="PANTHER" id="PTHR46481:SF10">
    <property type="entry name" value="ZINC FINGER BED DOMAIN-CONTAINING PROTEIN 39"/>
    <property type="match status" value="1"/>
</dbReference>